<dbReference type="OrthoDB" id="630188at2759"/>
<organism evidence="2 3">
    <name type="scientific">Aulographum hederae CBS 113979</name>
    <dbReference type="NCBI Taxonomy" id="1176131"/>
    <lineage>
        <taxon>Eukaryota</taxon>
        <taxon>Fungi</taxon>
        <taxon>Dikarya</taxon>
        <taxon>Ascomycota</taxon>
        <taxon>Pezizomycotina</taxon>
        <taxon>Dothideomycetes</taxon>
        <taxon>Pleosporomycetidae</taxon>
        <taxon>Aulographales</taxon>
        <taxon>Aulographaceae</taxon>
    </lineage>
</organism>
<dbReference type="AlphaFoldDB" id="A0A6G1HBG3"/>
<evidence type="ECO:0000313" key="2">
    <source>
        <dbReference type="EMBL" id="KAF1990404.1"/>
    </source>
</evidence>
<dbReference type="CDD" id="cd07379">
    <property type="entry name" value="MPP_239FB"/>
    <property type="match status" value="1"/>
</dbReference>
<feature type="domain" description="Calcineurin-like phosphoesterase" evidence="1">
    <location>
        <begin position="13"/>
        <end position="211"/>
    </location>
</feature>
<dbReference type="GO" id="GO:0016787">
    <property type="term" value="F:hydrolase activity"/>
    <property type="evidence" value="ECO:0007669"/>
    <property type="project" value="InterPro"/>
</dbReference>
<gene>
    <name evidence="2" type="ORF">K402DRAFT_390024</name>
</gene>
<dbReference type="PANTHER" id="PTHR12905:SF0">
    <property type="entry name" value="CALCINEURIN-LIKE PHOSPHOESTERASE DOMAIN-CONTAINING PROTEIN"/>
    <property type="match status" value="1"/>
</dbReference>
<evidence type="ECO:0000259" key="1">
    <source>
        <dbReference type="Pfam" id="PF00149"/>
    </source>
</evidence>
<dbReference type="SUPFAM" id="SSF56300">
    <property type="entry name" value="Metallo-dependent phosphatases"/>
    <property type="match status" value="1"/>
</dbReference>
<accession>A0A6G1HBG3</accession>
<dbReference type="Pfam" id="PF00149">
    <property type="entry name" value="Metallophos"/>
    <property type="match status" value="1"/>
</dbReference>
<reference evidence="2" key="1">
    <citation type="journal article" date="2020" name="Stud. Mycol.">
        <title>101 Dothideomycetes genomes: a test case for predicting lifestyles and emergence of pathogens.</title>
        <authorList>
            <person name="Haridas S."/>
            <person name="Albert R."/>
            <person name="Binder M."/>
            <person name="Bloem J."/>
            <person name="Labutti K."/>
            <person name="Salamov A."/>
            <person name="Andreopoulos B."/>
            <person name="Baker S."/>
            <person name="Barry K."/>
            <person name="Bills G."/>
            <person name="Bluhm B."/>
            <person name="Cannon C."/>
            <person name="Castanera R."/>
            <person name="Culley D."/>
            <person name="Daum C."/>
            <person name="Ezra D."/>
            <person name="Gonzalez J."/>
            <person name="Henrissat B."/>
            <person name="Kuo A."/>
            <person name="Liang C."/>
            <person name="Lipzen A."/>
            <person name="Lutzoni F."/>
            <person name="Magnuson J."/>
            <person name="Mondo S."/>
            <person name="Nolan M."/>
            <person name="Ohm R."/>
            <person name="Pangilinan J."/>
            <person name="Park H.-J."/>
            <person name="Ramirez L."/>
            <person name="Alfaro M."/>
            <person name="Sun H."/>
            <person name="Tritt A."/>
            <person name="Yoshinaga Y."/>
            <person name="Zwiers L.-H."/>
            <person name="Turgeon B."/>
            <person name="Goodwin S."/>
            <person name="Spatafora J."/>
            <person name="Crous P."/>
            <person name="Grigoriev I."/>
        </authorList>
    </citation>
    <scope>NUCLEOTIDE SEQUENCE</scope>
    <source>
        <strain evidence="2">CBS 113979</strain>
    </source>
</reference>
<protein>
    <submittedName>
        <fullName evidence="2">Metallo-dependent phosphatase</fullName>
    </submittedName>
</protein>
<dbReference type="PANTHER" id="PTHR12905">
    <property type="entry name" value="METALLOPHOSPHOESTERASE"/>
    <property type="match status" value="1"/>
</dbReference>
<sequence>MASITPQYTMKTRFVILSDTHDKYEDLQNLPKADVLLHCGDLTQVGGLSNYKSAISMMKNADAELKLVIPGNHDLSLDATWWSNNLIDDDDPEESTKALELFRSQECRDAGIYYLEEGTHTFTLKSSATFKIFASPYTPEFCDMAFPYPRDENHWPGKIPDDTDIIMTHGPARFDYTMDVNFAGDPCGCPFLATAVTRVKPLLHCFGHIHEGHGVQKAIWGDGGSKPERIDEVHKMDKVVDVSGKSGLESLLNPEKETLLVNAAIEGHRGEPRRKPWVVDLNLRKG</sequence>
<dbReference type="Proteomes" id="UP000800041">
    <property type="component" value="Unassembled WGS sequence"/>
</dbReference>
<name>A0A6G1HBG3_9PEZI</name>
<keyword evidence="3" id="KW-1185">Reference proteome</keyword>
<dbReference type="Gene3D" id="3.60.21.10">
    <property type="match status" value="1"/>
</dbReference>
<evidence type="ECO:0000313" key="3">
    <source>
        <dbReference type="Proteomes" id="UP000800041"/>
    </source>
</evidence>
<dbReference type="InterPro" id="IPR004843">
    <property type="entry name" value="Calcineurin-like_PHP"/>
</dbReference>
<dbReference type="EMBL" id="ML977142">
    <property type="protein sequence ID" value="KAF1990404.1"/>
    <property type="molecule type" value="Genomic_DNA"/>
</dbReference>
<proteinExistence type="predicted"/>
<dbReference type="InterPro" id="IPR051693">
    <property type="entry name" value="UPF0046_metallophosphoest"/>
</dbReference>
<dbReference type="InterPro" id="IPR029052">
    <property type="entry name" value="Metallo-depent_PP-like"/>
</dbReference>